<dbReference type="Proteomes" id="UP001501676">
    <property type="component" value="Unassembled WGS sequence"/>
</dbReference>
<name>A0ABP6TBB9_9ACTN</name>
<comment type="caution">
    <text evidence="2">The sequence shown here is derived from an EMBL/GenBank/DDBJ whole genome shotgun (WGS) entry which is preliminary data.</text>
</comment>
<keyword evidence="3" id="KW-1185">Reference proteome</keyword>
<sequence>MWDAPANTASPRNGHSPAALAGSTAEQCLSIDRAWWRLHRGQPGHHYSDLYHALLIDAADLATAIDNSQQPLHAN</sequence>
<evidence type="ECO:0000256" key="1">
    <source>
        <dbReference type="SAM" id="MobiDB-lite"/>
    </source>
</evidence>
<evidence type="ECO:0000313" key="2">
    <source>
        <dbReference type="EMBL" id="GAA3396355.1"/>
    </source>
</evidence>
<gene>
    <name evidence="2" type="ORF">GCM10020369_72770</name>
</gene>
<organism evidence="2 3">
    <name type="scientific">Cryptosporangium minutisporangium</name>
    <dbReference type="NCBI Taxonomy" id="113569"/>
    <lineage>
        <taxon>Bacteria</taxon>
        <taxon>Bacillati</taxon>
        <taxon>Actinomycetota</taxon>
        <taxon>Actinomycetes</taxon>
        <taxon>Cryptosporangiales</taxon>
        <taxon>Cryptosporangiaceae</taxon>
        <taxon>Cryptosporangium</taxon>
    </lineage>
</organism>
<feature type="region of interest" description="Disordered" evidence="1">
    <location>
        <begin position="1"/>
        <end position="21"/>
    </location>
</feature>
<dbReference type="EMBL" id="BAAAYN010000055">
    <property type="protein sequence ID" value="GAA3396355.1"/>
    <property type="molecule type" value="Genomic_DNA"/>
</dbReference>
<reference evidence="3" key="1">
    <citation type="journal article" date="2019" name="Int. J. Syst. Evol. Microbiol.">
        <title>The Global Catalogue of Microorganisms (GCM) 10K type strain sequencing project: providing services to taxonomists for standard genome sequencing and annotation.</title>
        <authorList>
            <consortium name="The Broad Institute Genomics Platform"/>
            <consortium name="The Broad Institute Genome Sequencing Center for Infectious Disease"/>
            <person name="Wu L."/>
            <person name="Ma J."/>
        </authorList>
    </citation>
    <scope>NUCLEOTIDE SEQUENCE [LARGE SCALE GENOMIC DNA]</scope>
    <source>
        <strain evidence="3">JCM 9458</strain>
    </source>
</reference>
<protein>
    <submittedName>
        <fullName evidence="2">Uncharacterized protein</fullName>
    </submittedName>
</protein>
<accession>A0ABP6TBB9</accession>
<evidence type="ECO:0000313" key="3">
    <source>
        <dbReference type="Proteomes" id="UP001501676"/>
    </source>
</evidence>
<proteinExistence type="predicted"/>